<evidence type="ECO:0000313" key="3">
    <source>
        <dbReference type="Proteomes" id="UP001454036"/>
    </source>
</evidence>
<dbReference type="Proteomes" id="UP001454036">
    <property type="component" value="Unassembled WGS sequence"/>
</dbReference>
<feature type="region of interest" description="Disordered" evidence="1">
    <location>
        <begin position="1"/>
        <end position="32"/>
    </location>
</feature>
<name>A0AAV3QPY1_LITER</name>
<dbReference type="AlphaFoldDB" id="A0AAV3QPY1"/>
<gene>
    <name evidence="2" type="ORF">LIER_39908</name>
</gene>
<evidence type="ECO:0000256" key="1">
    <source>
        <dbReference type="SAM" id="MobiDB-lite"/>
    </source>
</evidence>
<proteinExistence type="predicted"/>
<organism evidence="2 3">
    <name type="scientific">Lithospermum erythrorhizon</name>
    <name type="common">Purple gromwell</name>
    <name type="synonym">Lithospermum officinale var. erythrorhizon</name>
    <dbReference type="NCBI Taxonomy" id="34254"/>
    <lineage>
        <taxon>Eukaryota</taxon>
        <taxon>Viridiplantae</taxon>
        <taxon>Streptophyta</taxon>
        <taxon>Embryophyta</taxon>
        <taxon>Tracheophyta</taxon>
        <taxon>Spermatophyta</taxon>
        <taxon>Magnoliopsida</taxon>
        <taxon>eudicotyledons</taxon>
        <taxon>Gunneridae</taxon>
        <taxon>Pentapetalae</taxon>
        <taxon>asterids</taxon>
        <taxon>lamiids</taxon>
        <taxon>Boraginales</taxon>
        <taxon>Boraginaceae</taxon>
        <taxon>Boraginoideae</taxon>
        <taxon>Lithospermeae</taxon>
        <taxon>Lithospermum</taxon>
    </lineage>
</organism>
<protein>
    <submittedName>
        <fullName evidence="2">Uncharacterized protein</fullName>
    </submittedName>
</protein>
<reference evidence="2 3" key="1">
    <citation type="submission" date="2024-01" db="EMBL/GenBank/DDBJ databases">
        <title>The complete chloroplast genome sequence of Lithospermum erythrorhizon: insights into the phylogenetic relationship among Boraginaceae species and the maternal lineages of purple gromwells.</title>
        <authorList>
            <person name="Okada T."/>
            <person name="Watanabe K."/>
        </authorList>
    </citation>
    <scope>NUCLEOTIDE SEQUENCE [LARGE SCALE GENOMIC DNA]</scope>
</reference>
<dbReference type="EMBL" id="BAABME010022129">
    <property type="protein sequence ID" value="GAA0165081.1"/>
    <property type="molecule type" value="Genomic_DNA"/>
</dbReference>
<accession>A0AAV3QPY1</accession>
<comment type="caution">
    <text evidence="2">The sequence shown here is derived from an EMBL/GenBank/DDBJ whole genome shotgun (WGS) entry which is preliminary data.</text>
</comment>
<sequence>MTADQVLGRAALADTTTPHPVTRSDKERISQSIPRRTISTRLRKILENPLEIISPIANRLINNLNCRRSRNKIHQPLW</sequence>
<evidence type="ECO:0000313" key="2">
    <source>
        <dbReference type="EMBL" id="GAA0165081.1"/>
    </source>
</evidence>
<keyword evidence="3" id="KW-1185">Reference proteome</keyword>